<comment type="similarity">
    <text evidence="1">Belongs to the thiolase-like superfamily. Thiolase family.</text>
</comment>
<evidence type="ECO:0000256" key="3">
    <source>
        <dbReference type="ARBA" id="ARBA00023315"/>
    </source>
</evidence>
<evidence type="ECO:0000256" key="2">
    <source>
        <dbReference type="ARBA" id="ARBA00022679"/>
    </source>
</evidence>
<dbReference type="InterPro" id="IPR016039">
    <property type="entry name" value="Thiolase-like"/>
</dbReference>
<dbReference type="Gene3D" id="3.40.47.10">
    <property type="match status" value="1"/>
</dbReference>
<gene>
    <name evidence="5" type="ORF">UFOPK2958_00409</name>
</gene>
<evidence type="ECO:0000313" key="5">
    <source>
        <dbReference type="EMBL" id="CAB4779167.1"/>
    </source>
</evidence>
<keyword evidence="2" id="KW-0808">Transferase</keyword>
<feature type="domain" description="Thiolase-like protein type 1 additional C-terminal" evidence="4">
    <location>
        <begin position="417"/>
        <end position="492"/>
    </location>
</feature>
<evidence type="ECO:0000259" key="4">
    <source>
        <dbReference type="Pfam" id="PF18313"/>
    </source>
</evidence>
<dbReference type="Gene3D" id="2.40.50.840">
    <property type="match status" value="1"/>
</dbReference>
<dbReference type="GO" id="GO:0016746">
    <property type="term" value="F:acyltransferase activity"/>
    <property type="evidence" value="ECO:0007669"/>
    <property type="project" value="UniProtKB-KW"/>
</dbReference>
<name>A0A6J6W923_9ZZZZ</name>
<protein>
    <submittedName>
        <fullName evidence="5">Unannotated protein</fullName>
    </submittedName>
</protein>
<reference evidence="5" key="1">
    <citation type="submission" date="2020-05" db="EMBL/GenBank/DDBJ databases">
        <authorList>
            <person name="Chiriac C."/>
            <person name="Salcher M."/>
            <person name="Ghai R."/>
            <person name="Kavagutti S V."/>
        </authorList>
    </citation>
    <scope>NUCLEOTIDE SEQUENCE</scope>
</reference>
<dbReference type="InterPro" id="IPR040771">
    <property type="entry name" value="TLP1_add_C"/>
</dbReference>
<dbReference type="PANTHER" id="PTHR18919:SF139">
    <property type="entry name" value="THIOLASE-LIKE PROTEIN TYPE 1 ADDITIONAL C-TERMINAL DOMAIN-CONTAINING PROTEIN"/>
    <property type="match status" value="1"/>
</dbReference>
<evidence type="ECO:0000256" key="1">
    <source>
        <dbReference type="ARBA" id="ARBA00010982"/>
    </source>
</evidence>
<organism evidence="5">
    <name type="scientific">freshwater metagenome</name>
    <dbReference type="NCBI Taxonomy" id="449393"/>
    <lineage>
        <taxon>unclassified sequences</taxon>
        <taxon>metagenomes</taxon>
        <taxon>ecological metagenomes</taxon>
    </lineage>
</organism>
<dbReference type="EMBL" id="CAFAAB010000030">
    <property type="protein sequence ID" value="CAB4779167.1"/>
    <property type="molecule type" value="Genomic_DNA"/>
</dbReference>
<keyword evidence="3" id="KW-0012">Acyltransferase</keyword>
<dbReference type="PANTHER" id="PTHR18919">
    <property type="entry name" value="ACETYL-COA C-ACYLTRANSFERASE"/>
    <property type="match status" value="1"/>
</dbReference>
<dbReference type="Pfam" id="PF18313">
    <property type="entry name" value="TLP1_add_C"/>
    <property type="match status" value="1"/>
</dbReference>
<accession>A0A6J6W923</accession>
<sequence>MTISPRTPVIIGVGQITDRPSPTATYAERPEPLDLMVSALERAVDDAHATGGLLAALEEIVAIGSFTWKTADPALLVAERLGATHVTTRLTPTGGNIPQKLVHESSLRILRGDANLIAVVGSEAMHASSLARREGHKPNWVTQGPEVVSPALVEEDRIPFTAEEYGNGLTQPVEVYPLFENARRARLGWSITQQRERLGHLWANFASVAATNPYAWITNSPDAATIATPTPSNRMVSFPYTKLLVANLPVDMGAAYIIASYETAVALGVPRERMVFPQTGADATDHWFVSDRPQLDDSPAMRAIWSQLQTFGVTSDALAHLDLYSCFPTVVQTACDVIGIDAFSTTRIPTLTGGLTFGGGPGNNYVTHSIAAMVDRLREHPGDRGLVTGLGWFSTKHAWGTYSTTPPETAFQHASVQDIVDALPQCPRRQEDGAVTVESYTVVHGRDGSATHAVVAARHSDGARVWAKTSDPATMETFELTETIGLAGHVRNGEFFF</sequence>
<dbReference type="SUPFAM" id="SSF53901">
    <property type="entry name" value="Thiolase-like"/>
    <property type="match status" value="1"/>
</dbReference>
<proteinExistence type="inferred from homology"/>
<dbReference type="AlphaFoldDB" id="A0A6J6W923"/>